<organism evidence="7 8">
    <name type="scientific">Rugamonas fusca</name>
    <dbReference type="NCBI Taxonomy" id="2758568"/>
    <lineage>
        <taxon>Bacteria</taxon>
        <taxon>Pseudomonadati</taxon>
        <taxon>Pseudomonadota</taxon>
        <taxon>Betaproteobacteria</taxon>
        <taxon>Burkholderiales</taxon>
        <taxon>Oxalobacteraceae</taxon>
        <taxon>Telluria group</taxon>
        <taxon>Rugamonas</taxon>
    </lineage>
</organism>
<comment type="subcellular location">
    <subcellularLocation>
        <location evidence="1">Membrane</location>
        <topology evidence="1">Multi-pass membrane protein</topology>
    </subcellularLocation>
</comment>
<comment type="caution">
    <text evidence="7">The sequence shown here is derived from an EMBL/GenBank/DDBJ whole genome shotgun (WGS) entry which is preliminary data.</text>
</comment>
<evidence type="ECO:0000256" key="2">
    <source>
        <dbReference type="ARBA" id="ARBA00022692"/>
    </source>
</evidence>
<keyword evidence="3 5" id="KW-1133">Transmembrane helix</keyword>
<feature type="domain" description="ABC transmembrane type-2" evidence="6">
    <location>
        <begin position="125"/>
        <end position="361"/>
    </location>
</feature>
<keyword evidence="8" id="KW-1185">Reference proteome</keyword>
<evidence type="ECO:0000256" key="5">
    <source>
        <dbReference type="SAM" id="Phobius"/>
    </source>
</evidence>
<dbReference type="EMBL" id="JACEZS010000004">
    <property type="protein sequence ID" value="MBA5605172.1"/>
    <property type="molecule type" value="Genomic_DNA"/>
</dbReference>
<dbReference type="GO" id="GO:0016020">
    <property type="term" value="C:membrane"/>
    <property type="evidence" value="ECO:0007669"/>
    <property type="project" value="UniProtKB-SubCell"/>
</dbReference>
<evidence type="ECO:0000256" key="1">
    <source>
        <dbReference type="ARBA" id="ARBA00004141"/>
    </source>
</evidence>
<dbReference type="AlphaFoldDB" id="A0A7W2EG69"/>
<name>A0A7W2EG69_9BURK</name>
<sequence>MHLVRADLAMFLRGRLALFWTFAFPLLMLVMQMALFGNDVKLGPVSLAVVDQDHSEESRAYTRHLRAGLRQQHSVEFNLLPESDPHADFVLTIPSGFAANAAAGRSTQFALSGGQGGGAAYDAAYGMLRGYSDAYNLNGLQAAPRVALPPPPQPRQGEGTLDYRLFLVTGLAGMVILSTSLMGFAAPLVAAREGGMFRMYQLFPMPTGVVVAAWCVSRLVIMLAASLVMFFAAWAIYGVHITSGAMQVAAAAGVLALGAAAFLALGLLIAALTNSVTAATMLCNLLYFPLLFSGNLMVPVGGLPKLLRDALDWMPLNAMMASVRRGLTGAMAWNTEAYSLVLLSVMLGACLALSARRFTWMPRA</sequence>
<dbReference type="Proteomes" id="UP000566711">
    <property type="component" value="Unassembled WGS sequence"/>
</dbReference>
<evidence type="ECO:0000313" key="7">
    <source>
        <dbReference type="EMBL" id="MBA5605172.1"/>
    </source>
</evidence>
<feature type="transmembrane region" description="Helical" evidence="5">
    <location>
        <begin position="211"/>
        <end position="237"/>
    </location>
</feature>
<dbReference type="PROSITE" id="PS51012">
    <property type="entry name" value="ABC_TM2"/>
    <property type="match status" value="1"/>
</dbReference>
<evidence type="ECO:0000259" key="6">
    <source>
        <dbReference type="PROSITE" id="PS51012"/>
    </source>
</evidence>
<keyword evidence="2 5" id="KW-0812">Transmembrane</keyword>
<feature type="transmembrane region" description="Helical" evidence="5">
    <location>
        <begin position="285"/>
        <end position="307"/>
    </location>
</feature>
<feature type="transmembrane region" description="Helical" evidence="5">
    <location>
        <begin position="165"/>
        <end position="190"/>
    </location>
</feature>
<evidence type="ECO:0000313" key="8">
    <source>
        <dbReference type="Proteomes" id="UP000566711"/>
    </source>
</evidence>
<dbReference type="RefSeq" id="WP_182215774.1">
    <property type="nucleotide sequence ID" value="NZ_JACEZS010000004.1"/>
</dbReference>
<protein>
    <submittedName>
        <fullName evidence="7">ABC transporter permease</fullName>
    </submittedName>
</protein>
<dbReference type="Pfam" id="PF12698">
    <property type="entry name" value="ABC2_membrane_3"/>
    <property type="match status" value="1"/>
</dbReference>
<feature type="transmembrane region" description="Helical" evidence="5">
    <location>
        <begin position="337"/>
        <end position="355"/>
    </location>
</feature>
<gene>
    <name evidence="7" type="ORF">H3H36_07340</name>
</gene>
<dbReference type="PANTHER" id="PTHR43229:SF2">
    <property type="entry name" value="NODULATION PROTEIN J"/>
    <property type="match status" value="1"/>
</dbReference>
<accession>A0A7W2EG69</accession>
<reference evidence="7 8" key="1">
    <citation type="submission" date="2020-07" db="EMBL/GenBank/DDBJ databases">
        <title>Novel species isolated from subtropical streams in China.</title>
        <authorList>
            <person name="Lu H."/>
        </authorList>
    </citation>
    <scope>NUCLEOTIDE SEQUENCE [LARGE SCALE GENOMIC DNA]</scope>
    <source>
        <strain evidence="7 8">FT3S</strain>
    </source>
</reference>
<evidence type="ECO:0000256" key="3">
    <source>
        <dbReference type="ARBA" id="ARBA00022989"/>
    </source>
</evidence>
<dbReference type="GO" id="GO:0140359">
    <property type="term" value="F:ABC-type transporter activity"/>
    <property type="evidence" value="ECO:0007669"/>
    <property type="project" value="InterPro"/>
</dbReference>
<dbReference type="InterPro" id="IPR051784">
    <property type="entry name" value="Nod_factor_ABC_transporter"/>
</dbReference>
<dbReference type="InterPro" id="IPR047817">
    <property type="entry name" value="ABC2_TM_bact-type"/>
</dbReference>
<feature type="transmembrane region" description="Helical" evidence="5">
    <location>
        <begin position="249"/>
        <end position="273"/>
    </location>
</feature>
<proteinExistence type="predicted"/>
<dbReference type="PANTHER" id="PTHR43229">
    <property type="entry name" value="NODULATION PROTEIN J"/>
    <property type="match status" value="1"/>
</dbReference>
<feature type="transmembrane region" description="Helical" evidence="5">
    <location>
        <begin position="16"/>
        <end position="36"/>
    </location>
</feature>
<dbReference type="InterPro" id="IPR013525">
    <property type="entry name" value="ABC2_TM"/>
</dbReference>
<keyword evidence="4 5" id="KW-0472">Membrane</keyword>
<evidence type="ECO:0000256" key="4">
    <source>
        <dbReference type="ARBA" id="ARBA00023136"/>
    </source>
</evidence>